<reference evidence="1 2" key="1">
    <citation type="submission" date="2019-08" db="EMBL/GenBank/DDBJ databases">
        <title>The genome of the soybean aphid Biotype 1, its phylome, world population structure and adaptation to the North American continent.</title>
        <authorList>
            <person name="Giordano R."/>
            <person name="Donthu R.K."/>
            <person name="Hernandez A.G."/>
            <person name="Wright C.L."/>
            <person name="Zimin A.V."/>
        </authorList>
    </citation>
    <scope>NUCLEOTIDE SEQUENCE [LARGE SCALE GENOMIC DNA]</scope>
    <source>
        <tissue evidence="1">Whole aphids</tissue>
    </source>
</reference>
<comment type="caution">
    <text evidence="1">The sequence shown here is derived from an EMBL/GenBank/DDBJ whole genome shotgun (WGS) entry which is preliminary data.</text>
</comment>
<gene>
    <name evidence="1" type="ORF">AGLY_007761</name>
</gene>
<dbReference type="Proteomes" id="UP000475862">
    <property type="component" value="Unassembled WGS sequence"/>
</dbReference>
<name>A0A6G0TQ82_APHGL</name>
<organism evidence="1 2">
    <name type="scientific">Aphis glycines</name>
    <name type="common">Soybean aphid</name>
    <dbReference type="NCBI Taxonomy" id="307491"/>
    <lineage>
        <taxon>Eukaryota</taxon>
        <taxon>Metazoa</taxon>
        <taxon>Ecdysozoa</taxon>
        <taxon>Arthropoda</taxon>
        <taxon>Hexapoda</taxon>
        <taxon>Insecta</taxon>
        <taxon>Pterygota</taxon>
        <taxon>Neoptera</taxon>
        <taxon>Paraneoptera</taxon>
        <taxon>Hemiptera</taxon>
        <taxon>Sternorrhyncha</taxon>
        <taxon>Aphidomorpha</taxon>
        <taxon>Aphidoidea</taxon>
        <taxon>Aphididae</taxon>
        <taxon>Aphidini</taxon>
        <taxon>Aphis</taxon>
        <taxon>Aphis</taxon>
    </lineage>
</organism>
<evidence type="ECO:0000313" key="1">
    <source>
        <dbReference type="EMBL" id="KAE9535860.1"/>
    </source>
</evidence>
<proteinExistence type="predicted"/>
<sequence length="181" mass="21101">MHKNVINIINACFAFLFFVKRQNFNMGQNTDQDKKIIKGLIEVDFHKILIIFPTKLIDTYAVNCIYNVNLIKIKISNCNNQRKVKMTIHLGITNRYCVQHVNYISNKFSKKYSNSVGEKRMIQKCFDKKICLHLKEIIQKQNMFRSSDHAAAASCDQLTRSMRPKTVYRCWPPKTTCSISA</sequence>
<evidence type="ECO:0000313" key="2">
    <source>
        <dbReference type="Proteomes" id="UP000475862"/>
    </source>
</evidence>
<dbReference type="AlphaFoldDB" id="A0A6G0TQ82"/>
<accession>A0A6G0TQ82</accession>
<dbReference type="EMBL" id="VYZN01000025">
    <property type="protein sequence ID" value="KAE9535860.1"/>
    <property type="molecule type" value="Genomic_DNA"/>
</dbReference>
<keyword evidence="2" id="KW-1185">Reference proteome</keyword>
<protein>
    <submittedName>
        <fullName evidence="1">Uncharacterized protein</fullName>
    </submittedName>
</protein>